<accession>A0A367L9D3</accession>
<keyword evidence="2" id="KW-1185">Reference proteome</keyword>
<protein>
    <submittedName>
        <fullName evidence="1">Uncharacterized protein</fullName>
    </submittedName>
</protein>
<proteinExistence type="predicted"/>
<name>A0A367L9D3_9HYPO</name>
<organism evidence="1 2">
    <name type="scientific">Ophiocordyceps polyrhachis-furcata BCC 54312</name>
    <dbReference type="NCBI Taxonomy" id="1330021"/>
    <lineage>
        <taxon>Eukaryota</taxon>
        <taxon>Fungi</taxon>
        <taxon>Dikarya</taxon>
        <taxon>Ascomycota</taxon>
        <taxon>Pezizomycotina</taxon>
        <taxon>Sordariomycetes</taxon>
        <taxon>Hypocreomycetidae</taxon>
        <taxon>Hypocreales</taxon>
        <taxon>Ophiocordycipitaceae</taxon>
        <taxon>Ophiocordyceps</taxon>
    </lineage>
</organism>
<evidence type="ECO:0000313" key="1">
    <source>
        <dbReference type="EMBL" id="RCI10842.1"/>
    </source>
</evidence>
<sequence length="332" mass="36951">MFSLPTSLLLTALFIIVCLLFPPFPVYKEVLLVRSPVLSSSASFTHHHFPIHQHLQHLQLFLPFILHTSLSSLVLTSSPSLVLGSIVLLAWQWPMLAFAKPVYPGDAPDLDILAGRNPVDVLYATGVWIGADDEPMCYINPRNVRGHVATGFSRVNRYDDEREEEHFTWSGAGKVEFRKRPALGQVSKCKDGERHFGWCGPGCVCCAGGHAGWIDDKPPREPVWGKSCDDPEKDSCHDIEGEESPPRVIGRFVGTEEDPYEITLDPVGQEAVRLLNTSQKVKDNDGAAWLGDHPLRFTMTGQEGAWRPEDNCFEGTMPIGANREGKRTHFIV</sequence>
<dbReference type="AlphaFoldDB" id="A0A367L9D3"/>
<evidence type="ECO:0000313" key="2">
    <source>
        <dbReference type="Proteomes" id="UP000253664"/>
    </source>
</evidence>
<dbReference type="OrthoDB" id="4917153at2759"/>
<dbReference type="EMBL" id="LKCN02000011">
    <property type="protein sequence ID" value="RCI10842.1"/>
    <property type="molecule type" value="Genomic_DNA"/>
</dbReference>
<comment type="caution">
    <text evidence="1">The sequence shown here is derived from an EMBL/GenBank/DDBJ whole genome shotgun (WGS) entry which is preliminary data.</text>
</comment>
<dbReference type="Proteomes" id="UP000253664">
    <property type="component" value="Unassembled WGS sequence"/>
</dbReference>
<reference evidence="1 2" key="1">
    <citation type="journal article" date="2015" name="BMC Genomics">
        <title>Insights from the genome of Ophiocordyceps polyrhachis-furcata to pathogenicity and host specificity in insect fungi.</title>
        <authorList>
            <person name="Wichadakul D."/>
            <person name="Kobmoo N."/>
            <person name="Ingsriswang S."/>
            <person name="Tangphatsornruang S."/>
            <person name="Chantasingh D."/>
            <person name="Luangsa-ard J.J."/>
            <person name="Eurwilaichitr L."/>
        </authorList>
    </citation>
    <scope>NUCLEOTIDE SEQUENCE [LARGE SCALE GENOMIC DNA]</scope>
    <source>
        <strain evidence="1 2">BCC 54312</strain>
    </source>
</reference>
<gene>
    <name evidence="1" type="ORF">L249_5262</name>
</gene>